<evidence type="ECO:0000313" key="2">
    <source>
        <dbReference type="Proteomes" id="UP001487740"/>
    </source>
</evidence>
<dbReference type="Proteomes" id="UP001487740">
    <property type="component" value="Unassembled WGS sequence"/>
</dbReference>
<dbReference type="AlphaFoldDB" id="A0AAW0TCI4"/>
<accession>A0AAW0TCI4</accession>
<sequence>MVSGGRDYSGHIEANVHLGLATPEDAKIVMVRGDNLYQHYGCDGFDNWVSPLLGYLPEHRITTRAGLAGLKLGSGAGKAVCGLPCVGKEAASHVLKLRERVTPKKR</sequence>
<evidence type="ECO:0000313" key="1">
    <source>
        <dbReference type="EMBL" id="KAK8385013.1"/>
    </source>
</evidence>
<organism evidence="1 2">
    <name type="scientific">Scylla paramamosain</name>
    <name type="common">Mud crab</name>
    <dbReference type="NCBI Taxonomy" id="85552"/>
    <lineage>
        <taxon>Eukaryota</taxon>
        <taxon>Metazoa</taxon>
        <taxon>Ecdysozoa</taxon>
        <taxon>Arthropoda</taxon>
        <taxon>Crustacea</taxon>
        <taxon>Multicrustacea</taxon>
        <taxon>Malacostraca</taxon>
        <taxon>Eumalacostraca</taxon>
        <taxon>Eucarida</taxon>
        <taxon>Decapoda</taxon>
        <taxon>Pleocyemata</taxon>
        <taxon>Brachyura</taxon>
        <taxon>Eubrachyura</taxon>
        <taxon>Portunoidea</taxon>
        <taxon>Portunidae</taxon>
        <taxon>Portuninae</taxon>
        <taxon>Scylla</taxon>
    </lineage>
</organism>
<gene>
    <name evidence="1" type="ORF">O3P69_014525</name>
</gene>
<protein>
    <submittedName>
        <fullName evidence="1">Uncharacterized protein</fullName>
    </submittedName>
</protein>
<dbReference type="EMBL" id="JARAKH010000034">
    <property type="protein sequence ID" value="KAK8385013.1"/>
    <property type="molecule type" value="Genomic_DNA"/>
</dbReference>
<proteinExistence type="predicted"/>
<reference evidence="1 2" key="1">
    <citation type="submission" date="2023-03" db="EMBL/GenBank/DDBJ databases">
        <title>High-quality genome of Scylla paramamosain provides insights in environmental adaptation.</title>
        <authorList>
            <person name="Zhang L."/>
        </authorList>
    </citation>
    <scope>NUCLEOTIDE SEQUENCE [LARGE SCALE GENOMIC DNA]</scope>
    <source>
        <strain evidence="1">LZ_2023a</strain>
        <tissue evidence="1">Muscle</tissue>
    </source>
</reference>
<keyword evidence="2" id="KW-1185">Reference proteome</keyword>
<name>A0AAW0TCI4_SCYPA</name>
<comment type="caution">
    <text evidence="1">The sequence shown here is derived from an EMBL/GenBank/DDBJ whole genome shotgun (WGS) entry which is preliminary data.</text>
</comment>